<dbReference type="Proteomes" id="UP000008068">
    <property type="component" value="Unassembled WGS sequence"/>
</dbReference>
<accession>G0PDJ7</accession>
<evidence type="ECO:0000313" key="1">
    <source>
        <dbReference type="EMBL" id="EGT51882.1"/>
    </source>
</evidence>
<reference evidence="2" key="1">
    <citation type="submission" date="2011-07" db="EMBL/GenBank/DDBJ databases">
        <authorList>
            <consortium name="Caenorhabditis brenneri Sequencing and Analysis Consortium"/>
            <person name="Wilson R.K."/>
        </authorList>
    </citation>
    <scope>NUCLEOTIDE SEQUENCE [LARGE SCALE GENOMIC DNA]</scope>
    <source>
        <strain evidence="2">PB2801</strain>
    </source>
</reference>
<dbReference type="InParanoid" id="G0PDJ7"/>
<keyword evidence="2" id="KW-1185">Reference proteome</keyword>
<evidence type="ECO:0000313" key="2">
    <source>
        <dbReference type="Proteomes" id="UP000008068"/>
    </source>
</evidence>
<dbReference type="AlphaFoldDB" id="G0PDJ7"/>
<dbReference type="HOGENOM" id="CLU_2252420_0_0_1"/>
<proteinExistence type="predicted"/>
<dbReference type="EMBL" id="GL380278">
    <property type="protein sequence ID" value="EGT51882.1"/>
    <property type="molecule type" value="Genomic_DNA"/>
</dbReference>
<name>G0PDJ7_CAEBE</name>
<protein>
    <submittedName>
        <fullName evidence="1">Uncharacterized protein</fullName>
    </submittedName>
</protein>
<gene>
    <name evidence="1" type="ORF">CAEBREN_04634</name>
</gene>
<organism evidence="2">
    <name type="scientific">Caenorhabditis brenneri</name>
    <name type="common">Nematode worm</name>
    <dbReference type="NCBI Taxonomy" id="135651"/>
    <lineage>
        <taxon>Eukaryota</taxon>
        <taxon>Metazoa</taxon>
        <taxon>Ecdysozoa</taxon>
        <taxon>Nematoda</taxon>
        <taxon>Chromadorea</taxon>
        <taxon>Rhabditida</taxon>
        <taxon>Rhabditina</taxon>
        <taxon>Rhabditomorpha</taxon>
        <taxon>Rhabditoidea</taxon>
        <taxon>Rhabditidae</taxon>
        <taxon>Peloderinae</taxon>
        <taxon>Caenorhabditis</taxon>
    </lineage>
</organism>
<sequence>MSTENGSSPMKKVIDPAAFRTQFFLLQRELRKGRNGQADCEKSWLEGHLQMLQKVINMLEEDEANGSFLRVSENYLRHLKEEHDKYDKKLKDLKSSIDSDYEKR</sequence>